<feature type="non-terminal residue" evidence="1">
    <location>
        <position position="39"/>
    </location>
</feature>
<accession>A0A382VYG2</accession>
<reference evidence="1" key="1">
    <citation type="submission" date="2018-05" db="EMBL/GenBank/DDBJ databases">
        <authorList>
            <person name="Lanie J.A."/>
            <person name="Ng W.-L."/>
            <person name="Kazmierczak K.M."/>
            <person name="Andrzejewski T.M."/>
            <person name="Davidsen T.M."/>
            <person name="Wayne K.J."/>
            <person name="Tettelin H."/>
            <person name="Glass J.I."/>
            <person name="Rusch D."/>
            <person name="Podicherti R."/>
            <person name="Tsui H.-C.T."/>
            <person name="Winkler M.E."/>
        </authorList>
    </citation>
    <scope>NUCLEOTIDE SEQUENCE</scope>
</reference>
<sequence length="39" mass="4532">MIFSLIGYVWLVRKKNQDVSEVIKRNFLAVEIGGMDNFT</sequence>
<name>A0A382VYG2_9ZZZZ</name>
<evidence type="ECO:0000313" key="1">
    <source>
        <dbReference type="EMBL" id="SVD50931.1"/>
    </source>
</evidence>
<protein>
    <submittedName>
        <fullName evidence="1">Uncharacterized protein</fullName>
    </submittedName>
</protein>
<organism evidence="1">
    <name type="scientific">marine metagenome</name>
    <dbReference type="NCBI Taxonomy" id="408172"/>
    <lineage>
        <taxon>unclassified sequences</taxon>
        <taxon>metagenomes</taxon>
        <taxon>ecological metagenomes</taxon>
    </lineage>
</organism>
<dbReference type="EMBL" id="UINC01155208">
    <property type="protein sequence ID" value="SVD50931.1"/>
    <property type="molecule type" value="Genomic_DNA"/>
</dbReference>
<proteinExistence type="predicted"/>
<dbReference type="AlphaFoldDB" id="A0A382VYG2"/>
<gene>
    <name evidence="1" type="ORF">METZ01_LOCUS403785</name>
</gene>